<evidence type="ECO:0000313" key="3">
    <source>
        <dbReference type="EMBL" id="OGW98090.1"/>
    </source>
</evidence>
<gene>
    <name evidence="3" type="ORF">A3G33_07645</name>
</gene>
<feature type="signal peptide" evidence="2">
    <location>
        <begin position="1"/>
        <end position="20"/>
    </location>
</feature>
<proteinExistence type="predicted"/>
<dbReference type="EMBL" id="MHFR01000037">
    <property type="protein sequence ID" value="OGW98090.1"/>
    <property type="molecule type" value="Genomic_DNA"/>
</dbReference>
<organism evidence="3 4">
    <name type="scientific">Candidatus Danuiimicrobium aquiferis</name>
    <dbReference type="NCBI Taxonomy" id="1801832"/>
    <lineage>
        <taxon>Bacteria</taxon>
        <taxon>Pseudomonadati</taxon>
        <taxon>Candidatus Omnitrophota</taxon>
        <taxon>Candidatus Danuiimicrobium</taxon>
    </lineage>
</organism>
<reference evidence="3 4" key="1">
    <citation type="journal article" date="2016" name="Nat. Commun.">
        <title>Thousands of microbial genomes shed light on interconnected biogeochemical processes in an aquifer system.</title>
        <authorList>
            <person name="Anantharaman K."/>
            <person name="Brown C.T."/>
            <person name="Hug L.A."/>
            <person name="Sharon I."/>
            <person name="Castelle C.J."/>
            <person name="Probst A.J."/>
            <person name="Thomas B.C."/>
            <person name="Singh A."/>
            <person name="Wilkins M.J."/>
            <person name="Karaoz U."/>
            <person name="Brodie E.L."/>
            <person name="Williams K.H."/>
            <person name="Hubbard S.S."/>
            <person name="Banfield J.F."/>
        </authorList>
    </citation>
    <scope>NUCLEOTIDE SEQUENCE [LARGE SCALE GENOMIC DNA]</scope>
</reference>
<comment type="caution">
    <text evidence="3">The sequence shown here is derived from an EMBL/GenBank/DDBJ whole genome shotgun (WGS) entry which is preliminary data.</text>
</comment>
<accession>A0A1G1KYW3</accession>
<dbReference type="Gene3D" id="2.40.160.10">
    <property type="entry name" value="Porin"/>
    <property type="match status" value="1"/>
</dbReference>
<feature type="coiled-coil region" evidence="1">
    <location>
        <begin position="25"/>
        <end position="59"/>
    </location>
</feature>
<dbReference type="AlphaFoldDB" id="A0A1G1KYW3"/>
<evidence type="ECO:0000256" key="1">
    <source>
        <dbReference type="SAM" id="Coils"/>
    </source>
</evidence>
<protein>
    <submittedName>
        <fullName evidence="3">Uncharacterized protein</fullName>
    </submittedName>
</protein>
<evidence type="ECO:0000256" key="2">
    <source>
        <dbReference type="SAM" id="SignalP"/>
    </source>
</evidence>
<dbReference type="Proteomes" id="UP000178187">
    <property type="component" value="Unassembled WGS sequence"/>
</dbReference>
<keyword evidence="1" id="KW-0175">Coiled coil</keyword>
<sequence>MRFISIFFIFFVFLSQTVFAEGPMVQNSQNQVAELSQTVKSLQETVKQLQLTVQSQNEVLQQQNIRIAGLEQSKTSPQQTGAVVPVSASTTRGISQGFNPDIGMVGSVVGKLTESKEDQEGNNSIALKELELNVGHVVDPFSRADAVISFNDAIGDQNANIEEAYYTRWGLPLGFTGQIGKFRSKIGKQNLLHSHQLDTVDYPLVIRDFFGEEGLASSGARLSNMIPNPWDQAIEITGEILRGNNGTSFSGISRRPIFNSHVKTYFDLPSDANAEVGWTTLFGDENPDTIYVDDSGNTVVIHHLEGQTRYGVKVYGADLTIHMPLPEGKKLKWQNELYFQNRTNRVHPNDKPWGFYTLLDYRFSEKFSTGVRFDYVQPLDVFGNPRETTSISPYLTFWQSEYADFRLQYSHTGPENSTGKVNNELFLKTNFLIGAHKHPVE</sequence>
<name>A0A1G1KYW3_9BACT</name>
<dbReference type="InterPro" id="IPR023614">
    <property type="entry name" value="Porin_dom_sf"/>
</dbReference>
<keyword evidence="2" id="KW-0732">Signal</keyword>
<evidence type="ECO:0000313" key="4">
    <source>
        <dbReference type="Proteomes" id="UP000178187"/>
    </source>
</evidence>
<feature type="chain" id="PRO_5009576615" evidence="2">
    <location>
        <begin position="21"/>
        <end position="441"/>
    </location>
</feature>